<sequence>MNTDAQRLERTGRVIAGATWVIAGVVMIYGLLTVTPWLVQQGIPPWSAWMLPPAVDAALVLALVGDRVLAQHGRSTGWGVALRAVTGLVTLGLNVAPSALKGDGVGIALHAVGPVLLWVATEAAGAYQRAFAGLAADLARQAGAPGEAPADLATPAPAHLAGDLVHQIGNHPAHQAGEDLADMAHQAPGEDAHQPGDQPGPAHLAEPGDDAHQVDQEPAHQAHQVSAEPVRQVGEHPVSVPRQAPRRPAEVDPADLVERARAVLATARQEGRQVGRTRLAKELGITEHQARRVLADATRPRLAAVAGEVAGRG</sequence>
<feature type="transmembrane region" description="Helical" evidence="2">
    <location>
        <begin position="12"/>
        <end position="34"/>
    </location>
</feature>
<name>A0A3N1H4H1_9PSEU</name>
<keyword evidence="2" id="KW-1133">Transmembrane helix</keyword>
<evidence type="ECO:0000313" key="3">
    <source>
        <dbReference type="EMBL" id="ROP37420.1"/>
    </source>
</evidence>
<feature type="compositionally biased region" description="Basic and acidic residues" evidence="1">
    <location>
        <begin position="209"/>
        <end position="220"/>
    </location>
</feature>
<accession>A0A3N1H4H1</accession>
<proteinExistence type="predicted"/>
<dbReference type="EMBL" id="RJKM01000001">
    <property type="protein sequence ID" value="ROP37420.1"/>
    <property type="molecule type" value="Genomic_DNA"/>
</dbReference>
<dbReference type="OrthoDB" id="3667267at2"/>
<keyword evidence="2" id="KW-0812">Transmembrane</keyword>
<evidence type="ECO:0000313" key="4">
    <source>
        <dbReference type="Proteomes" id="UP000268727"/>
    </source>
</evidence>
<organism evidence="3 4">
    <name type="scientific">Saccharothrix texasensis</name>
    <dbReference type="NCBI Taxonomy" id="103734"/>
    <lineage>
        <taxon>Bacteria</taxon>
        <taxon>Bacillati</taxon>
        <taxon>Actinomycetota</taxon>
        <taxon>Actinomycetes</taxon>
        <taxon>Pseudonocardiales</taxon>
        <taxon>Pseudonocardiaceae</taxon>
        <taxon>Saccharothrix</taxon>
    </lineage>
</organism>
<evidence type="ECO:0000256" key="2">
    <source>
        <dbReference type="SAM" id="Phobius"/>
    </source>
</evidence>
<dbReference type="Proteomes" id="UP000268727">
    <property type="component" value="Unassembled WGS sequence"/>
</dbReference>
<protein>
    <recommendedName>
        <fullName evidence="5">DUF2637 domain-containing protein</fullName>
    </recommendedName>
</protein>
<feature type="region of interest" description="Disordered" evidence="1">
    <location>
        <begin position="186"/>
        <end position="254"/>
    </location>
</feature>
<comment type="caution">
    <text evidence="3">The sequence shown here is derived from an EMBL/GenBank/DDBJ whole genome shotgun (WGS) entry which is preliminary data.</text>
</comment>
<dbReference type="RefSeq" id="WP_123743222.1">
    <property type="nucleotide sequence ID" value="NZ_RJKM01000001.1"/>
</dbReference>
<evidence type="ECO:0000256" key="1">
    <source>
        <dbReference type="SAM" id="MobiDB-lite"/>
    </source>
</evidence>
<gene>
    <name evidence="3" type="ORF">EDD40_2733</name>
</gene>
<keyword evidence="4" id="KW-1185">Reference proteome</keyword>
<keyword evidence="2" id="KW-0472">Membrane</keyword>
<dbReference type="AlphaFoldDB" id="A0A3N1H4H1"/>
<evidence type="ECO:0008006" key="5">
    <source>
        <dbReference type="Google" id="ProtNLM"/>
    </source>
</evidence>
<reference evidence="3 4" key="1">
    <citation type="submission" date="2018-11" db="EMBL/GenBank/DDBJ databases">
        <title>Sequencing the genomes of 1000 actinobacteria strains.</title>
        <authorList>
            <person name="Klenk H.-P."/>
        </authorList>
    </citation>
    <scope>NUCLEOTIDE SEQUENCE [LARGE SCALE GENOMIC DNA]</scope>
    <source>
        <strain evidence="3 4">DSM 44231</strain>
    </source>
</reference>